<keyword evidence="2" id="KW-0812">Transmembrane</keyword>
<feature type="transmembrane region" description="Helical" evidence="2">
    <location>
        <begin position="101"/>
        <end position="125"/>
    </location>
</feature>
<feature type="region of interest" description="Disordered" evidence="1">
    <location>
        <begin position="1"/>
        <end position="27"/>
    </location>
</feature>
<organism evidence="3 4">
    <name type="scientific">Naematelia encephala</name>
    <dbReference type="NCBI Taxonomy" id="71784"/>
    <lineage>
        <taxon>Eukaryota</taxon>
        <taxon>Fungi</taxon>
        <taxon>Dikarya</taxon>
        <taxon>Basidiomycota</taxon>
        <taxon>Agaricomycotina</taxon>
        <taxon>Tremellomycetes</taxon>
        <taxon>Tremellales</taxon>
        <taxon>Naemateliaceae</taxon>
        <taxon>Naematelia</taxon>
    </lineage>
</organism>
<keyword evidence="2" id="KW-0472">Membrane</keyword>
<dbReference type="InParanoid" id="A0A1Y2AE10"/>
<feature type="region of interest" description="Disordered" evidence="1">
    <location>
        <begin position="257"/>
        <end position="347"/>
    </location>
</feature>
<name>A0A1Y2AE10_9TREE</name>
<feature type="region of interest" description="Disordered" evidence="1">
    <location>
        <begin position="396"/>
        <end position="426"/>
    </location>
</feature>
<sequence length="426" mass="45308">MSLPAYQPSSSPSTNGPPVSTNSGINDETSYSYSNEFMSSSVYSDGAGAGVQSESGTWTTNVYLTTNTLGNPILTTSTSNTNTNNSNNNSVPEKGGVRLSIVQIVVIAVSVGLFVVLFTIGAICCRRRRRLRRKLDKETFINETKMYGGGDSGGAGAGAGGGIDNNNGSGGGGRGRGRNGGMGMGLTTGEVLEVVPLPAPGPRPRRGLSASSSRSSGGVGGSIQRDSIWTDDSEFDAFAVDGSTATRTLSTANSIREFDQDEDDPFNHPAYTYQPHSSSSLAYPPRAGTSTSSIPPPPAPPPPSSSSISTSKESTQRYNYDYNHTYASSSGDNSSSHQSPTSYTIQTPRETASYNPSLVSDYSHTQWTPDDRYSLPSTTWQLRRGQSVIRHSDAGRFEEADEEDEPLHLPPSYGDIFPTRATTERR</sequence>
<evidence type="ECO:0000256" key="2">
    <source>
        <dbReference type="SAM" id="Phobius"/>
    </source>
</evidence>
<keyword evidence="4" id="KW-1185">Reference proteome</keyword>
<keyword evidence="2" id="KW-1133">Transmembrane helix</keyword>
<evidence type="ECO:0000313" key="4">
    <source>
        <dbReference type="Proteomes" id="UP000193986"/>
    </source>
</evidence>
<accession>A0A1Y2AE10</accession>
<feature type="compositionally biased region" description="Low complexity" evidence="1">
    <location>
        <begin position="328"/>
        <end position="339"/>
    </location>
</feature>
<gene>
    <name evidence="3" type="ORF">BCR39DRAFT_555281</name>
</gene>
<comment type="caution">
    <text evidence="3">The sequence shown here is derived from an EMBL/GenBank/DDBJ whole genome shotgun (WGS) entry which is preliminary data.</text>
</comment>
<dbReference type="Proteomes" id="UP000193986">
    <property type="component" value="Unassembled WGS sequence"/>
</dbReference>
<feature type="compositionally biased region" description="Gly residues" evidence="1">
    <location>
        <begin position="158"/>
        <end position="186"/>
    </location>
</feature>
<protein>
    <submittedName>
        <fullName evidence="3">Uncharacterized protein</fullName>
    </submittedName>
</protein>
<feature type="compositionally biased region" description="Low complexity" evidence="1">
    <location>
        <begin position="207"/>
        <end position="216"/>
    </location>
</feature>
<reference evidence="3 4" key="1">
    <citation type="submission" date="2016-07" db="EMBL/GenBank/DDBJ databases">
        <title>Pervasive Adenine N6-methylation of Active Genes in Fungi.</title>
        <authorList>
            <consortium name="DOE Joint Genome Institute"/>
            <person name="Mondo S.J."/>
            <person name="Dannebaum R.O."/>
            <person name="Kuo R.C."/>
            <person name="Labutti K."/>
            <person name="Haridas S."/>
            <person name="Kuo A."/>
            <person name="Salamov A."/>
            <person name="Ahrendt S.R."/>
            <person name="Lipzen A."/>
            <person name="Sullivan W."/>
            <person name="Andreopoulos W.B."/>
            <person name="Clum A."/>
            <person name="Lindquist E."/>
            <person name="Daum C."/>
            <person name="Ramamoorthy G.K."/>
            <person name="Gryganskyi A."/>
            <person name="Culley D."/>
            <person name="Magnuson J.K."/>
            <person name="James T.Y."/>
            <person name="O'Malley M.A."/>
            <person name="Stajich J.E."/>
            <person name="Spatafora J.W."/>
            <person name="Visel A."/>
            <person name="Grigoriev I.V."/>
        </authorList>
    </citation>
    <scope>NUCLEOTIDE SEQUENCE [LARGE SCALE GENOMIC DNA]</scope>
    <source>
        <strain evidence="3 4">68-887.2</strain>
    </source>
</reference>
<feature type="compositionally biased region" description="Polar residues" evidence="1">
    <location>
        <begin position="7"/>
        <end position="27"/>
    </location>
</feature>
<dbReference type="AlphaFoldDB" id="A0A1Y2AE10"/>
<feature type="compositionally biased region" description="Pro residues" evidence="1">
    <location>
        <begin position="294"/>
        <end position="304"/>
    </location>
</feature>
<dbReference type="STRING" id="71784.A0A1Y2AE10"/>
<evidence type="ECO:0000256" key="1">
    <source>
        <dbReference type="SAM" id="MobiDB-lite"/>
    </source>
</evidence>
<proteinExistence type="predicted"/>
<dbReference type="EMBL" id="MCFC01000133">
    <property type="protein sequence ID" value="ORY20507.1"/>
    <property type="molecule type" value="Genomic_DNA"/>
</dbReference>
<evidence type="ECO:0000313" key="3">
    <source>
        <dbReference type="EMBL" id="ORY20507.1"/>
    </source>
</evidence>
<feature type="region of interest" description="Disordered" evidence="1">
    <location>
        <begin position="158"/>
        <end position="227"/>
    </location>
</feature>